<evidence type="ECO:0000313" key="3">
    <source>
        <dbReference type="EMBL" id="SDR96549.1"/>
    </source>
</evidence>
<dbReference type="OrthoDB" id="3695445at2"/>
<dbReference type="Proteomes" id="UP000199103">
    <property type="component" value="Chromosome I"/>
</dbReference>
<feature type="domain" description="Coenzyme Q-binding protein COQ10 START" evidence="2">
    <location>
        <begin position="116"/>
        <end position="236"/>
    </location>
</feature>
<dbReference type="PANTHER" id="PTHR33824:SF7">
    <property type="entry name" value="POLYKETIDE CYCLASE_DEHYDRASE AND LIPID TRANSPORT SUPERFAMILY PROTEIN"/>
    <property type="match status" value="1"/>
</dbReference>
<dbReference type="PANTHER" id="PTHR33824">
    <property type="entry name" value="POLYKETIDE CYCLASE/DEHYDRASE AND LIPID TRANSPORT SUPERFAMILY PROTEIN"/>
    <property type="match status" value="1"/>
</dbReference>
<evidence type="ECO:0000313" key="4">
    <source>
        <dbReference type="Proteomes" id="UP000199103"/>
    </source>
</evidence>
<dbReference type="InterPro" id="IPR047137">
    <property type="entry name" value="ORF3"/>
</dbReference>
<dbReference type="InterPro" id="IPR023393">
    <property type="entry name" value="START-like_dom_sf"/>
</dbReference>
<feature type="compositionally biased region" description="Acidic residues" evidence="1">
    <location>
        <begin position="282"/>
        <end position="351"/>
    </location>
</feature>
<reference evidence="3 4" key="1">
    <citation type="submission" date="2016-10" db="EMBL/GenBank/DDBJ databases">
        <authorList>
            <person name="de Groot N.N."/>
        </authorList>
    </citation>
    <scope>NUCLEOTIDE SEQUENCE [LARGE SCALE GENOMIC DNA]</scope>
    <source>
        <strain evidence="3 4">DSM 21800</strain>
    </source>
</reference>
<evidence type="ECO:0000256" key="1">
    <source>
        <dbReference type="SAM" id="MobiDB-lite"/>
    </source>
</evidence>
<feature type="compositionally biased region" description="Basic and acidic residues" evidence="1">
    <location>
        <begin position="264"/>
        <end position="281"/>
    </location>
</feature>
<proteinExistence type="predicted"/>
<sequence length="351" mass="38908">MAASATDSGGLKGALQDALNALGDRAMQKIQDQVSGLTDRLTDIADGGGAAKKAAAKGAEEAAQGGSPVKGALKGGVSAVADKAKEALPGSGGSGGGKNQVPAATKAMNFVESIDVGVPVRVAYNQWTQYEDWPGFMKKLEHAEQEKDQPKVTMKGQVFWSHRTWDSTIIDQIPDERIIWRSTGQKGHVDGCVTFHEIGPRLTRILITLEYYPQGLFERTGNLWRAQGRRARLEIKHFRRHVMMNTILNPDEVEGWRGEIENEEVIRTHEEGLEDDRRADAEQEDDQDAGSDDGVQDEDDGQQDEDEEQQDEDEEQQDEDEEQQDEDEEQQDEDEDGEQDEEEDATESGRR</sequence>
<feature type="region of interest" description="Disordered" evidence="1">
    <location>
        <begin position="264"/>
        <end position="351"/>
    </location>
</feature>
<dbReference type="STRING" id="630515.SAMN04489812_0466"/>
<dbReference type="Pfam" id="PF03364">
    <property type="entry name" value="Polyketide_cyc"/>
    <property type="match status" value="1"/>
</dbReference>
<dbReference type="SUPFAM" id="SSF55961">
    <property type="entry name" value="Bet v1-like"/>
    <property type="match status" value="1"/>
</dbReference>
<dbReference type="RefSeq" id="WP_091519245.1">
    <property type="nucleotide sequence ID" value="NZ_LT629772.1"/>
</dbReference>
<evidence type="ECO:0000259" key="2">
    <source>
        <dbReference type="Pfam" id="PF03364"/>
    </source>
</evidence>
<dbReference type="Gene3D" id="3.30.530.20">
    <property type="match status" value="1"/>
</dbReference>
<gene>
    <name evidence="3" type="ORF">SAMN04489812_0466</name>
</gene>
<dbReference type="EMBL" id="LT629772">
    <property type="protein sequence ID" value="SDR96549.1"/>
    <property type="molecule type" value="Genomic_DNA"/>
</dbReference>
<dbReference type="CDD" id="cd07817">
    <property type="entry name" value="SRPBCC_8"/>
    <property type="match status" value="1"/>
</dbReference>
<dbReference type="AlphaFoldDB" id="A0A1H1NDQ5"/>
<name>A0A1H1NDQ5_9ACTN</name>
<organism evidence="3 4">
    <name type="scientific">Microlunatus soli</name>
    <dbReference type="NCBI Taxonomy" id="630515"/>
    <lineage>
        <taxon>Bacteria</taxon>
        <taxon>Bacillati</taxon>
        <taxon>Actinomycetota</taxon>
        <taxon>Actinomycetes</taxon>
        <taxon>Propionibacteriales</taxon>
        <taxon>Propionibacteriaceae</taxon>
        <taxon>Microlunatus</taxon>
    </lineage>
</organism>
<dbReference type="InterPro" id="IPR005031">
    <property type="entry name" value="COQ10_START"/>
</dbReference>
<keyword evidence="4" id="KW-1185">Reference proteome</keyword>
<accession>A0A1H1NDQ5</accession>
<protein>
    <submittedName>
        <fullName evidence="3">Polyketide cyclase / dehydrase and lipid transport</fullName>
    </submittedName>
</protein>